<reference evidence="1 2" key="1">
    <citation type="submission" date="2015-09" db="EMBL/GenBank/DDBJ databases">
        <title>Atta colombica WGS genome.</title>
        <authorList>
            <person name="Nygaard S."/>
            <person name="Hu H."/>
            <person name="Boomsma J."/>
            <person name="Zhang G."/>
        </authorList>
    </citation>
    <scope>NUCLEOTIDE SEQUENCE [LARGE SCALE GENOMIC DNA]</scope>
    <source>
        <strain evidence="1">Treedump-2</strain>
        <tissue evidence="1">Whole body</tissue>
    </source>
</reference>
<sequence>MIGNVPAELDRESSRSCFGWLNNLSIGKRSLHLTPNIRELQPADWERVLEYAMTSSYFSRRWLHAEASFSRSAGGRGGGGAVLLLLALAHSRLTLYAHTPHAPSSCTSRVSVRY</sequence>
<gene>
    <name evidence="1" type="ORF">ALC53_12881</name>
</gene>
<accession>A0A151HZ07</accession>
<dbReference type="EMBL" id="KQ976720">
    <property type="protein sequence ID" value="KYM76722.1"/>
    <property type="molecule type" value="Genomic_DNA"/>
</dbReference>
<organism evidence="1 2">
    <name type="scientific">Atta colombica</name>
    <dbReference type="NCBI Taxonomy" id="520822"/>
    <lineage>
        <taxon>Eukaryota</taxon>
        <taxon>Metazoa</taxon>
        <taxon>Ecdysozoa</taxon>
        <taxon>Arthropoda</taxon>
        <taxon>Hexapoda</taxon>
        <taxon>Insecta</taxon>
        <taxon>Pterygota</taxon>
        <taxon>Neoptera</taxon>
        <taxon>Endopterygota</taxon>
        <taxon>Hymenoptera</taxon>
        <taxon>Apocrita</taxon>
        <taxon>Aculeata</taxon>
        <taxon>Formicoidea</taxon>
        <taxon>Formicidae</taxon>
        <taxon>Myrmicinae</taxon>
        <taxon>Atta</taxon>
    </lineage>
</organism>
<keyword evidence="2" id="KW-1185">Reference proteome</keyword>
<evidence type="ECO:0000313" key="1">
    <source>
        <dbReference type="EMBL" id="KYM76722.1"/>
    </source>
</evidence>
<protein>
    <submittedName>
        <fullName evidence="1">Uncharacterized protein</fullName>
    </submittedName>
</protein>
<dbReference type="Proteomes" id="UP000078540">
    <property type="component" value="Unassembled WGS sequence"/>
</dbReference>
<evidence type="ECO:0000313" key="2">
    <source>
        <dbReference type="Proteomes" id="UP000078540"/>
    </source>
</evidence>
<proteinExistence type="predicted"/>
<dbReference type="AlphaFoldDB" id="A0A151HZ07"/>
<name>A0A151HZ07_9HYME</name>